<evidence type="ECO:0000313" key="2">
    <source>
        <dbReference type="EMBL" id="PBK91245.1"/>
    </source>
</evidence>
<feature type="compositionally biased region" description="Polar residues" evidence="1">
    <location>
        <begin position="108"/>
        <end position="123"/>
    </location>
</feature>
<accession>A0A2H3D7N7</accession>
<dbReference type="Proteomes" id="UP000217790">
    <property type="component" value="Unassembled WGS sequence"/>
</dbReference>
<name>A0A2H3D7N7_ARMGA</name>
<dbReference type="InParanoid" id="A0A2H3D7N7"/>
<reference evidence="3" key="1">
    <citation type="journal article" date="2017" name="Nat. Ecol. Evol.">
        <title>Genome expansion and lineage-specific genetic innovations in the forest pathogenic fungi Armillaria.</title>
        <authorList>
            <person name="Sipos G."/>
            <person name="Prasanna A.N."/>
            <person name="Walter M.C."/>
            <person name="O'Connor E."/>
            <person name="Balint B."/>
            <person name="Krizsan K."/>
            <person name="Kiss B."/>
            <person name="Hess J."/>
            <person name="Varga T."/>
            <person name="Slot J."/>
            <person name="Riley R."/>
            <person name="Boka B."/>
            <person name="Rigling D."/>
            <person name="Barry K."/>
            <person name="Lee J."/>
            <person name="Mihaltcheva S."/>
            <person name="LaButti K."/>
            <person name="Lipzen A."/>
            <person name="Waldron R."/>
            <person name="Moloney N.M."/>
            <person name="Sperisen C."/>
            <person name="Kredics L."/>
            <person name="Vagvoelgyi C."/>
            <person name="Patrignani A."/>
            <person name="Fitzpatrick D."/>
            <person name="Nagy I."/>
            <person name="Doyle S."/>
            <person name="Anderson J.B."/>
            <person name="Grigoriev I.V."/>
            <person name="Gueldener U."/>
            <person name="Muensterkoetter M."/>
            <person name="Nagy L.G."/>
        </authorList>
    </citation>
    <scope>NUCLEOTIDE SEQUENCE [LARGE SCALE GENOMIC DNA]</scope>
    <source>
        <strain evidence="3">Ar21-2</strain>
    </source>
</reference>
<sequence>MLFPTRTPNSQWEFGDQTTLPNTFGYETNPWHPTPPLHSLPLTSNWNLRSSPYTTPTVNLFHPTWVVPGQHQEIMPGWSYPIPTTPPEPVSEEGYMPPSLYDHYMDNSPMTLMPQISSTTDSDSSGEKSSTHSDMTTMPGPEMLETLSTPTVQTLTGPNSQSETKKSSDPSRPPPGNSGGRTSNEGWSTETGMNESQWHTSSPLNEGTPSLEGQGQWKKLSWPESLITKTEKYMALLQETGSTRQSMIALPTTKPPSVMALPPPRMLKMSLSSIWGIPSLSPIHRPKDPLFHNETRGNTSGKGQANWWPEQVTTEWMKHCWGLPVFLPQRLLVNTSMCLHRSFPK</sequence>
<feature type="compositionally biased region" description="Polar residues" evidence="1">
    <location>
        <begin position="185"/>
        <end position="213"/>
    </location>
</feature>
<feature type="region of interest" description="Disordered" evidence="1">
    <location>
        <begin position="106"/>
        <end position="217"/>
    </location>
</feature>
<evidence type="ECO:0000313" key="3">
    <source>
        <dbReference type="Proteomes" id="UP000217790"/>
    </source>
</evidence>
<gene>
    <name evidence="2" type="ORF">ARMGADRAFT_1031916</name>
</gene>
<protein>
    <submittedName>
        <fullName evidence="2">Uncharacterized protein</fullName>
    </submittedName>
</protein>
<proteinExistence type="predicted"/>
<dbReference type="AlphaFoldDB" id="A0A2H3D7N7"/>
<feature type="compositionally biased region" description="Polar residues" evidence="1">
    <location>
        <begin position="146"/>
        <end position="162"/>
    </location>
</feature>
<organism evidence="2 3">
    <name type="scientific">Armillaria gallica</name>
    <name type="common">Bulbous honey fungus</name>
    <name type="synonym">Armillaria bulbosa</name>
    <dbReference type="NCBI Taxonomy" id="47427"/>
    <lineage>
        <taxon>Eukaryota</taxon>
        <taxon>Fungi</taxon>
        <taxon>Dikarya</taxon>
        <taxon>Basidiomycota</taxon>
        <taxon>Agaricomycotina</taxon>
        <taxon>Agaricomycetes</taxon>
        <taxon>Agaricomycetidae</taxon>
        <taxon>Agaricales</taxon>
        <taxon>Marasmiineae</taxon>
        <taxon>Physalacriaceae</taxon>
        <taxon>Armillaria</taxon>
    </lineage>
</organism>
<dbReference type="EMBL" id="KZ293662">
    <property type="protein sequence ID" value="PBK91245.1"/>
    <property type="molecule type" value="Genomic_DNA"/>
</dbReference>
<evidence type="ECO:0000256" key="1">
    <source>
        <dbReference type="SAM" id="MobiDB-lite"/>
    </source>
</evidence>
<keyword evidence="3" id="KW-1185">Reference proteome</keyword>